<gene>
    <name evidence="5" type="ordered locus">Psyc_0869</name>
</gene>
<dbReference type="InterPro" id="IPR027417">
    <property type="entry name" value="P-loop_NTPase"/>
</dbReference>
<evidence type="ECO:0000313" key="5">
    <source>
        <dbReference type="EMBL" id="AAZ18722.1"/>
    </source>
</evidence>
<evidence type="ECO:0000313" key="6">
    <source>
        <dbReference type="Proteomes" id="UP000000546"/>
    </source>
</evidence>
<dbReference type="HOGENOM" id="CLU_000688_25_2_6"/>
<organism evidence="5 6">
    <name type="scientific">Psychrobacter arcticus (strain DSM 17307 / VKM B-2377 / 273-4)</name>
    <dbReference type="NCBI Taxonomy" id="259536"/>
    <lineage>
        <taxon>Bacteria</taxon>
        <taxon>Pseudomonadati</taxon>
        <taxon>Pseudomonadota</taxon>
        <taxon>Gammaproteobacteria</taxon>
        <taxon>Moraxellales</taxon>
        <taxon>Moraxellaceae</taxon>
        <taxon>Psychrobacter</taxon>
    </lineage>
</organism>
<protein>
    <submittedName>
        <fullName evidence="5">Possible AAA ATPase family protein</fullName>
    </submittedName>
</protein>
<dbReference type="STRING" id="259536.Psyc_0869"/>
<keyword evidence="6" id="KW-1185">Reference proteome</keyword>
<accession>Q4FTD6</accession>
<dbReference type="EMBL" id="CP000082">
    <property type="protein sequence ID" value="AAZ18722.1"/>
    <property type="molecule type" value="Genomic_DNA"/>
</dbReference>
<evidence type="ECO:0000256" key="2">
    <source>
        <dbReference type="ARBA" id="ARBA00022741"/>
    </source>
</evidence>
<evidence type="ECO:0000259" key="4">
    <source>
        <dbReference type="SMART" id="SM00382"/>
    </source>
</evidence>
<proteinExistence type="inferred from homology"/>
<sequence>MQNSNTARLNEEMNQSIRSSNIFKTPAFADKKNSKTNDSDENTIVYQAQTSKYHLDTDVILTTHTRNELEESLAKLKFHKVIYEDWGFSEVDKLGRSSILNFYGKPGTGKTLTAEAFAGRLDLPIIKVGIAEIESKLMGETSKNIQKVFQDAYDQNAVLFFDEADTLLGKRLSSVTQGVDNEINAMRSTMLIELEKFDGVVIFATNFAKNYDEAFRSRITYHVEFILPDLDTRKKLWSRMLVAKIPLADERDSLVNQSAELSDGFSGREIRTCMRLALPKALMQPGVLIEEAMLSVEHLISAIENVRKSQREVGSSTDTSSKRKFAAQEALIAKKLLGTTDKSLDKEELLEQ</sequence>
<reference evidence="5 6" key="1">
    <citation type="journal article" date="2010" name="Appl. Environ. Microbiol.">
        <title>The genome sequence of Psychrobacter arcticus 273-4, a psychroactive Siberian permafrost bacterium, reveals mechanisms for adaptation to low-temperature growth.</title>
        <authorList>
            <person name="Ayala-del-Rio H.L."/>
            <person name="Chain P.S."/>
            <person name="Grzymski J.J."/>
            <person name="Ponder M.A."/>
            <person name="Ivanova N."/>
            <person name="Bergholz P.W."/>
            <person name="Di Bartolo G."/>
            <person name="Hauser L."/>
            <person name="Land M."/>
            <person name="Bakermans C."/>
            <person name="Rodrigues D."/>
            <person name="Klappenbach J."/>
            <person name="Zarka D."/>
            <person name="Larimer F."/>
            <person name="Richardson P."/>
            <person name="Murray A."/>
            <person name="Thomashow M."/>
            <person name="Tiedje J.M."/>
        </authorList>
    </citation>
    <scope>NUCLEOTIDE SEQUENCE [LARGE SCALE GENOMIC DNA]</scope>
    <source>
        <strain evidence="6">DSM 17307 / VKM B-2377 / 273-4</strain>
    </source>
</reference>
<dbReference type="RefSeq" id="WP_011280146.1">
    <property type="nucleotide sequence ID" value="NC_007204.1"/>
</dbReference>
<dbReference type="PANTHER" id="PTHR23073">
    <property type="entry name" value="26S PROTEASOME REGULATORY SUBUNIT"/>
    <property type="match status" value="1"/>
</dbReference>
<dbReference type="AlphaFoldDB" id="Q4FTD6"/>
<keyword evidence="3" id="KW-0067">ATP-binding</keyword>
<dbReference type="GO" id="GO:0016887">
    <property type="term" value="F:ATP hydrolysis activity"/>
    <property type="evidence" value="ECO:0007669"/>
    <property type="project" value="InterPro"/>
</dbReference>
<dbReference type="Gene3D" id="1.10.8.60">
    <property type="match status" value="1"/>
</dbReference>
<dbReference type="Proteomes" id="UP000000546">
    <property type="component" value="Chromosome"/>
</dbReference>
<comment type="similarity">
    <text evidence="1">Belongs to the AAA ATPase family.</text>
</comment>
<dbReference type="InterPro" id="IPR003593">
    <property type="entry name" value="AAA+_ATPase"/>
</dbReference>
<dbReference type="InterPro" id="IPR050221">
    <property type="entry name" value="26S_Proteasome_ATPase"/>
</dbReference>
<dbReference type="SUPFAM" id="SSF52540">
    <property type="entry name" value="P-loop containing nucleoside triphosphate hydrolases"/>
    <property type="match status" value="1"/>
</dbReference>
<dbReference type="CDD" id="cd19481">
    <property type="entry name" value="RecA-like_protease"/>
    <property type="match status" value="1"/>
</dbReference>
<dbReference type="InterPro" id="IPR003959">
    <property type="entry name" value="ATPase_AAA_core"/>
</dbReference>
<evidence type="ECO:0000256" key="3">
    <source>
        <dbReference type="ARBA" id="ARBA00022840"/>
    </source>
</evidence>
<dbReference type="Gene3D" id="3.40.50.300">
    <property type="entry name" value="P-loop containing nucleotide triphosphate hydrolases"/>
    <property type="match status" value="1"/>
</dbReference>
<dbReference type="SMART" id="SM00382">
    <property type="entry name" value="AAA"/>
    <property type="match status" value="1"/>
</dbReference>
<dbReference type="Pfam" id="PF00004">
    <property type="entry name" value="AAA"/>
    <property type="match status" value="1"/>
</dbReference>
<dbReference type="eggNOG" id="COG0464">
    <property type="taxonomic scope" value="Bacteria"/>
</dbReference>
<name>Q4FTD6_PSYA2</name>
<dbReference type="GO" id="GO:0005524">
    <property type="term" value="F:ATP binding"/>
    <property type="evidence" value="ECO:0007669"/>
    <property type="project" value="UniProtKB-KW"/>
</dbReference>
<dbReference type="KEGG" id="par:Psyc_0869"/>
<evidence type="ECO:0000256" key="1">
    <source>
        <dbReference type="ARBA" id="ARBA00006914"/>
    </source>
</evidence>
<feature type="domain" description="AAA+ ATPase" evidence="4">
    <location>
        <begin position="96"/>
        <end position="229"/>
    </location>
</feature>
<keyword evidence="2" id="KW-0547">Nucleotide-binding</keyword>